<protein>
    <submittedName>
        <fullName evidence="7">Retroviral-like aspartic protease family protein</fullName>
    </submittedName>
</protein>
<dbReference type="EMBL" id="JADIKM010000004">
    <property type="protein sequence ID" value="MFK2905273.1"/>
    <property type="molecule type" value="Genomic_DNA"/>
</dbReference>
<feature type="region of interest" description="Disordered" evidence="5">
    <location>
        <begin position="301"/>
        <end position="322"/>
    </location>
</feature>
<reference evidence="7 8" key="1">
    <citation type="submission" date="2020-10" db="EMBL/GenBank/DDBJ databases">
        <title>Phylogeny of dyella-like bacteria.</title>
        <authorList>
            <person name="Fu J."/>
        </authorList>
    </citation>
    <scope>NUCLEOTIDE SEQUENCE [LARGE SCALE GENOMIC DNA]</scope>
    <source>
        <strain evidence="7 8">Gsoil3046</strain>
    </source>
</reference>
<gene>
    <name evidence="7" type="ORF">ISP17_15020</name>
</gene>
<sequence>MGIFALLASEAWAGGCKLGDYGTLPVEMLNGQATTMVKINGSDTRFVLDTGAAFNFMSRATALSLELRLRPAPFGFRMGGVGGSVGVDFAEVKSFGVLDTTFKRVAFLVGGTDMGYGLLGANLLDVADLEADLAHGKLTLFKPDHCKNAALAYWTKDGNYEVAEIDSPGGEQDRRTFVKVTVNGKPLRALLDSGAYATSLSRRAAERVGIDLKDADAKADDAIGVGGKSVRTWMAPVDSYSVGTETIQHSKMMVLDGDMGDTDMLLGVDFFLAHHMYIANSQKKIYFTYNGGRVFSFANAPDDEDKPGADSASGASSTALPTAPEYARRGVANLSRGKPKAAIADLDQAIRLAPDQADYYAARARARLADDQPDAALTDLDKSLGLDPKNVDTLLLRAALRLAHKDRAGANADVMAASALAPAGSTQARTVADLYVEQLGQPAAALPILDDWIHMHRNDALLGSALNERCWARALSNQMLDDALKDCRKAIRRDGEQPAYLDSLGLVQLRLGHDAEAIKAYEQAIAQKPQSAWSRYGLGLAKIHSGQTDAGRADLAAARALDPDITTLAARYGLTAAAP</sequence>
<dbReference type="InterPro" id="IPR021109">
    <property type="entry name" value="Peptidase_aspartic_dom_sf"/>
</dbReference>
<dbReference type="Proteomes" id="UP001620460">
    <property type="component" value="Unassembled WGS sequence"/>
</dbReference>
<dbReference type="Gene3D" id="2.40.70.10">
    <property type="entry name" value="Acid Proteases"/>
    <property type="match status" value="2"/>
</dbReference>
<dbReference type="InterPro" id="IPR034122">
    <property type="entry name" value="Retropepsin-like_bacterial"/>
</dbReference>
<comment type="caution">
    <text evidence="7">The sequence shown here is derived from an EMBL/GenBank/DDBJ whole genome shotgun (WGS) entry which is preliminary data.</text>
</comment>
<name>A0ABW8JWN9_9GAMM</name>
<dbReference type="InterPro" id="IPR019734">
    <property type="entry name" value="TPR_rpt"/>
</dbReference>
<dbReference type="Pfam" id="PF13975">
    <property type="entry name" value="gag-asp_proteas"/>
    <property type="match status" value="1"/>
</dbReference>
<evidence type="ECO:0000313" key="8">
    <source>
        <dbReference type="Proteomes" id="UP001620460"/>
    </source>
</evidence>
<evidence type="ECO:0000256" key="5">
    <source>
        <dbReference type="SAM" id="MobiDB-lite"/>
    </source>
</evidence>
<feature type="repeat" description="TPR" evidence="4">
    <location>
        <begin position="498"/>
        <end position="531"/>
    </location>
</feature>
<accession>A0ABW8JWN9</accession>
<evidence type="ECO:0000256" key="2">
    <source>
        <dbReference type="ARBA" id="ARBA00022801"/>
    </source>
</evidence>
<dbReference type="PANTHER" id="PTHR44858">
    <property type="entry name" value="TETRATRICOPEPTIDE REPEAT PROTEIN 6"/>
    <property type="match status" value="1"/>
</dbReference>
<dbReference type="InterPro" id="IPR050498">
    <property type="entry name" value="Ycf3"/>
</dbReference>
<dbReference type="PROSITE" id="PS50005">
    <property type="entry name" value="TPR"/>
    <property type="match status" value="2"/>
</dbReference>
<keyword evidence="8" id="KW-1185">Reference proteome</keyword>
<keyword evidence="3 4" id="KW-0802">TPR repeat</keyword>
<dbReference type="Pfam" id="PF13181">
    <property type="entry name" value="TPR_8"/>
    <property type="match status" value="2"/>
</dbReference>
<dbReference type="Pfam" id="PF13650">
    <property type="entry name" value="Asp_protease_2"/>
    <property type="match status" value="1"/>
</dbReference>
<dbReference type="InterPro" id="IPR011990">
    <property type="entry name" value="TPR-like_helical_dom_sf"/>
</dbReference>
<evidence type="ECO:0000256" key="3">
    <source>
        <dbReference type="ARBA" id="ARBA00022803"/>
    </source>
</evidence>
<dbReference type="SMART" id="SM00028">
    <property type="entry name" value="TPR"/>
    <property type="match status" value="5"/>
</dbReference>
<dbReference type="SUPFAM" id="SSF48452">
    <property type="entry name" value="TPR-like"/>
    <property type="match status" value="1"/>
</dbReference>
<proteinExistence type="predicted"/>
<evidence type="ECO:0000259" key="6">
    <source>
        <dbReference type="PROSITE" id="PS50175"/>
    </source>
</evidence>
<feature type="domain" description="Peptidase A2" evidence="6">
    <location>
        <begin position="44"/>
        <end position="123"/>
    </location>
</feature>
<keyword evidence="2" id="KW-0378">Hydrolase</keyword>
<organism evidence="7 8">
    <name type="scientific">Dyella ginsengisoli</name>
    <dbReference type="NCBI Taxonomy" id="363848"/>
    <lineage>
        <taxon>Bacteria</taxon>
        <taxon>Pseudomonadati</taxon>
        <taxon>Pseudomonadota</taxon>
        <taxon>Gammaproteobacteria</taxon>
        <taxon>Lysobacterales</taxon>
        <taxon>Rhodanobacteraceae</taxon>
        <taxon>Dyella</taxon>
    </lineage>
</organism>
<keyword evidence="1" id="KW-0677">Repeat</keyword>
<dbReference type="CDD" id="cd05483">
    <property type="entry name" value="retropepsin_like_bacteria"/>
    <property type="match status" value="1"/>
</dbReference>
<dbReference type="SUPFAM" id="SSF50630">
    <property type="entry name" value="Acid proteases"/>
    <property type="match status" value="2"/>
</dbReference>
<evidence type="ECO:0000256" key="1">
    <source>
        <dbReference type="ARBA" id="ARBA00022737"/>
    </source>
</evidence>
<dbReference type="InterPro" id="IPR001995">
    <property type="entry name" value="Peptidase_A2_cat"/>
</dbReference>
<dbReference type="PANTHER" id="PTHR44858:SF1">
    <property type="entry name" value="UDP-N-ACETYLGLUCOSAMINE--PEPTIDE N-ACETYLGLUCOSAMINYLTRANSFERASE SPINDLY-RELATED"/>
    <property type="match status" value="1"/>
</dbReference>
<dbReference type="PROSITE" id="PS50175">
    <property type="entry name" value="ASP_PROT_RETROV"/>
    <property type="match status" value="2"/>
</dbReference>
<feature type="repeat" description="TPR" evidence="4">
    <location>
        <begin position="323"/>
        <end position="356"/>
    </location>
</feature>
<evidence type="ECO:0000313" key="7">
    <source>
        <dbReference type="EMBL" id="MFK2905273.1"/>
    </source>
</evidence>
<evidence type="ECO:0000256" key="4">
    <source>
        <dbReference type="PROSITE-ProRule" id="PRU00339"/>
    </source>
</evidence>
<dbReference type="Gene3D" id="1.25.40.10">
    <property type="entry name" value="Tetratricopeptide repeat domain"/>
    <property type="match status" value="2"/>
</dbReference>
<feature type="domain" description="Peptidase A2" evidence="6">
    <location>
        <begin position="187"/>
        <end position="270"/>
    </location>
</feature>
<feature type="compositionally biased region" description="Low complexity" evidence="5">
    <location>
        <begin position="309"/>
        <end position="319"/>
    </location>
</feature>